<feature type="region of interest" description="Disordered" evidence="1">
    <location>
        <begin position="157"/>
        <end position="189"/>
    </location>
</feature>
<dbReference type="PANTHER" id="PTHR34190:SF3">
    <property type="entry name" value="MICROSPORE-SPECIFIC PROMOTER 2"/>
    <property type="match status" value="1"/>
</dbReference>
<evidence type="ECO:0000256" key="1">
    <source>
        <dbReference type="SAM" id="MobiDB-lite"/>
    </source>
</evidence>
<dbReference type="PANTHER" id="PTHR34190">
    <property type="entry name" value="EXPRESSED PROTEIN"/>
    <property type="match status" value="1"/>
</dbReference>
<reference evidence="2" key="1">
    <citation type="submission" date="2018-07" db="EMBL/GenBank/DDBJ databases">
        <authorList>
            <person name="Gao Z.-S."/>
            <person name="Jia H.-M."/>
            <person name="Jia H.-J."/>
            <person name="Cai Q.-L."/>
            <person name="Wang Y."/>
            <person name="Zhao H.-B."/>
        </authorList>
    </citation>
    <scope>NUCLEOTIDE SEQUENCE</scope>
    <source>
        <tissue evidence="2">Leaves</tissue>
    </source>
</reference>
<evidence type="ECO:0000313" key="2">
    <source>
        <dbReference type="EMBL" id="KAB1220792.1"/>
    </source>
</evidence>
<dbReference type="Proteomes" id="UP000516437">
    <property type="component" value="Chromosome 3"/>
</dbReference>
<evidence type="ECO:0000313" key="4">
    <source>
        <dbReference type="Proteomes" id="UP000516437"/>
    </source>
</evidence>
<dbReference type="EMBL" id="RXIC02000021">
    <property type="protein sequence ID" value="KAB1220793.1"/>
    <property type="molecule type" value="Genomic_DNA"/>
</dbReference>
<reference evidence="2" key="3">
    <citation type="submission" date="2019-09" db="EMBL/GenBank/DDBJ databases">
        <authorList>
            <person name="Gao Z."/>
        </authorList>
    </citation>
    <scope>NUCLEOTIDE SEQUENCE</scope>
    <source>
        <tissue evidence="2">Leaves</tissue>
    </source>
</reference>
<evidence type="ECO:0000313" key="3">
    <source>
        <dbReference type="EMBL" id="KAB1220793.1"/>
    </source>
</evidence>
<accession>A0A6A1W6B5</accession>
<dbReference type="AlphaFoldDB" id="A0A6A1W6B5"/>
<organism evidence="2 4">
    <name type="scientific">Morella rubra</name>
    <name type="common">Chinese bayberry</name>
    <dbReference type="NCBI Taxonomy" id="262757"/>
    <lineage>
        <taxon>Eukaryota</taxon>
        <taxon>Viridiplantae</taxon>
        <taxon>Streptophyta</taxon>
        <taxon>Embryophyta</taxon>
        <taxon>Tracheophyta</taxon>
        <taxon>Spermatophyta</taxon>
        <taxon>Magnoliopsida</taxon>
        <taxon>eudicotyledons</taxon>
        <taxon>Gunneridae</taxon>
        <taxon>Pentapetalae</taxon>
        <taxon>rosids</taxon>
        <taxon>fabids</taxon>
        <taxon>Fagales</taxon>
        <taxon>Myricaceae</taxon>
        <taxon>Morella</taxon>
    </lineage>
</organism>
<protein>
    <submittedName>
        <fullName evidence="2">Uncharacterized protein</fullName>
    </submittedName>
</protein>
<proteinExistence type="predicted"/>
<gene>
    <name evidence="2" type="ORF">CJ030_MR3G027891</name>
    <name evidence="3" type="ORF">CJ030_MR3G027892</name>
</gene>
<reference evidence="2 4" key="2">
    <citation type="journal article" date="2019" name="Plant Biotechnol. J.">
        <title>The red bayberry genome and genetic basis of sex determination.</title>
        <authorList>
            <person name="Jia H.M."/>
            <person name="Jia H.J."/>
            <person name="Cai Q.L."/>
            <person name="Wang Y."/>
            <person name="Zhao H.B."/>
            <person name="Yang W.F."/>
            <person name="Wang G.Y."/>
            <person name="Li Y.H."/>
            <person name="Zhan D.L."/>
            <person name="Shen Y.T."/>
            <person name="Niu Q.F."/>
            <person name="Chang L."/>
            <person name="Qiu J."/>
            <person name="Zhao L."/>
            <person name="Xie H.B."/>
            <person name="Fu W.Y."/>
            <person name="Jin J."/>
            <person name="Li X.W."/>
            <person name="Jiao Y."/>
            <person name="Zhou C.C."/>
            <person name="Tu T."/>
            <person name="Chai C.Y."/>
            <person name="Gao J.L."/>
            <person name="Fan L.J."/>
            <person name="van de Weg E."/>
            <person name="Wang J.Y."/>
            <person name="Gao Z.S."/>
        </authorList>
    </citation>
    <scope>NUCLEOTIDE SEQUENCE [LARGE SCALE GENOMIC DNA]</scope>
    <source>
        <tissue evidence="2">Leaves</tissue>
    </source>
</reference>
<dbReference type="EMBL" id="RXIC02000021">
    <property type="protein sequence ID" value="KAB1220792.1"/>
    <property type="molecule type" value="Genomic_DNA"/>
</dbReference>
<keyword evidence="4" id="KW-1185">Reference proteome</keyword>
<sequence length="199" mass="21837">MENGRRQSYSSMPLVSRLDHLDFTMKYLERKQSTPIWGSNSLGPAGVLQGQPLPMELAVKEAASKGSLLDRVSSLEHRLCQLCLSETHSSSTSSSSSRVSAQTLGDTCSGQGFKVGESSASLPAFNNPILLPDKLMSHETVKRLEIQGKRQRTLMKELKPASLPKQRRGSSGSNKDKKTCQNRKKGIAPNWPRLKLLGC</sequence>
<dbReference type="OrthoDB" id="1225832at2759"/>
<name>A0A6A1W6B5_9ROSI</name>
<comment type="caution">
    <text evidence="2">The sequence shown here is derived from an EMBL/GenBank/DDBJ whole genome shotgun (WGS) entry which is preliminary data.</text>
</comment>